<keyword evidence="3" id="KW-0050">Antiport</keyword>
<evidence type="ECO:0000256" key="5">
    <source>
        <dbReference type="ARBA" id="ARBA00022989"/>
    </source>
</evidence>
<comment type="subcellular location">
    <subcellularLocation>
        <location evidence="1">Membrane</location>
        <topology evidence="1">Multi-pass membrane protein</topology>
    </subcellularLocation>
</comment>
<feature type="transmembrane region" description="Helical" evidence="8">
    <location>
        <begin position="87"/>
        <end position="104"/>
    </location>
</feature>
<dbReference type="AlphaFoldDB" id="T2SXC3"/>
<dbReference type="InterPro" id="IPR006153">
    <property type="entry name" value="Cation/H_exchanger_TM"/>
</dbReference>
<name>T2SXC3_HELPX</name>
<dbReference type="Proteomes" id="UP000015834">
    <property type="component" value="Unassembled WGS sequence"/>
</dbReference>
<keyword evidence="4 8" id="KW-0812">Transmembrane</keyword>
<feature type="transmembrane region" description="Helical" evidence="8">
    <location>
        <begin position="139"/>
        <end position="162"/>
    </location>
</feature>
<dbReference type="GO" id="GO:0015297">
    <property type="term" value="F:antiporter activity"/>
    <property type="evidence" value="ECO:0007669"/>
    <property type="project" value="UniProtKB-KW"/>
</dbReference>
<dbReference type="Gene3D" id="1.20.1530.20">
    <property type="match status" value="1"/>
</dbReference>
<evidence type="ECO:0000256" key="3">
    <source>
        <dbReference type="ARBA" id="ARBA00022449"/>
    </source>
</evidence>
<keyword evidence="6" id="KW-0406">Ion transport</keyword>
<gene>
    <name evidence="10" type="ORF">L933_05495</name>
</gene>
<feature type="transmembrane region" description="Helical" evidence="8">
    <location>
        <begin position="6"/>
        <end position="22"/>
    </location>
</feature>
<dbReference type="InterPro" id="IPR038770">
    <property type="entry name" value="Na+/solute_symporter_sf"/>
</dbReference>
<evidence type="ECO:0000256" key="2">
    <source>
        <dbReference type="ARBA" id="ARBA00022448"/>
    </source>
</evidence>
<dbReference type="PANTHER" id="PTHR43562">
    <property type="entry name" value="NAPA-TYPE SODIUM/HYDROGEN ANTIPORTER"/>
    <property type="match status" value="1"/>
</dbReference>
<keyword evidence="5 8" id="KW-1133">Transmembrane helix</keyword>
<feature type="transmembrane region" description="Helical" evidence="8">
    <location>
        <begin position="327"/>
        <end position="346"/>
    </location>
</feature>
<evidence type="ECO:0000256" key="1">
    <source>
        <dbReference type="ARBA" id="ARBA00004141"/>
    </source>
</evidence>
<sequence>MHAEFFTFALIMLLIVIAPYVSRISRLPITVVEILFGSVGAYVGFIEPTKGFEIMSEIGFLFLMFLCGLEVEIYLFKKLGVSLLKRIFAYLLILYTLSFILTFSLNLEPIFMVIFPIISLGMIMTLVKDYRKEILWLDLVLKVGVIGELLSIFGLVVVDGVYSHGLGMDLIKDLGILIVFLILIIVAFQIFKTLFWWFPHLKLFVMPKSSQFNQDVRFSLMLFFSLVAIVVWLKIEMVLGAFLAGLVVSTFFPHKSELIHKLNDVGFGFFVPLFFIHVGSTLDLKLVFLNPHLILQGILIVIAMLSLHLITSTLLWRKYFKEAKHLFSFALGASMPLTFLVTTAAVGLKAQAISQNTYYALLMAAIFEGVLFTIAIKMLNKKSLNESLSV</sequence>
<evidence type="ECO:0000256" key="8">
    <source>
        <dbReference type="SAM" id="Phobius"/>
    </source>
</evidence>
<keyword evidence="2" id="KW-0813">Transport</keyword>
<evidence type="ECO:0000256" key="4">
    <source>
        <dbReference type="ARBA" id="ARBA00022692"/>
    </source>
</evidence>
<evidence type="ECO:0000256" key="6">
    <source>
        <dbReference type="ARBA" id="ARBA00023065"/>
    </source>
</evidence>
<feature type="transmembrane region" description="Helical" evidence="8">
    <location>
        <begin position="58"/>
        <end position="75"/>
    </location>
</feature>
<organism evidence="10 11">
    <name type="scientific">Helicobacter pylori PZ5056</name>
    <dbReference type="NCBI Taxonomy" id="1337393"/>
    <lineage>
        <taxon>Bacteria</taxon>
        <taxon>Pseudomonadati</taxon>
        <taxon>Campylobacterota</taxon>
        <taxon>Epsilonproteobacteria</taxon>
        <taxon>Campylobacterales</taxon>
        <taxon>Helicobacteraceae</taxon>
        <taxon>Helicobacter</taxon>
    </lineage>
</organism>
<proteinExistence type="predicted"/>
<feature type="transmembrane region" description="Helical" evidence="8">
    <location>
        <begin position="358"/>
        <end position="379"/>
    </location>
</feature>
<dbReference type="GO" id="GO:1902600">
    <property type="term" value="P:proton transmembrane transport"/>
    <property type="evidence" value="ECO:0007669"/>
    <property type="project" value="InterPro"/>
</dbReference>
<evidence type="ECO:0000256" key="7">
    <source>
        <dbReference type="ARBA" id="ARBA00023136"/>
    </source>
</evidence>
<feature type="transmembrane region" description="Helical" evidence="8">
    <location>
        <begin position="266"/>
        <end position="288"/>
    </location>
</feature>
<feature type="transmembrane region" description="Helical" evidence="8">
    <location>
        <begin position="29"/>
        <end position="46"/>
    </location>
</feature>
<feature type="transmembrane region" description="Helical" evidence="8">
    <location>
        <begin position="174"/>
        <end position="195"/>
    </location>
</feature>
<feature type="transmembrane region" description="Helical" evidence="8">
    <location>
        <begin position="216"/>
        <end position="232"/>
    </location>
</feature>
<dbReference type="PANTHER" id="PTHR43562:SF1">
    <property type="entry name" value="NA(+)_H(+) ANTIPORTER YJBQ-RELATED"/>
    <property type="match status" value="1"/>
</dbReference>
<feature type="transmembrane region" description="Helical" evidence="8">
    <location>
        <begin position="110"/>
        <end position="127"/>
    </location>
</feature>
<evidence type="ECO:0000259" key="9">
    <source>
        <dbReference type="Pfam" id="PF00999"/>
    </source>
</evidence>
<accession>T2SXC3</accession>
<dbReference type="GO" id="GO:0016020">
    <property type="term" value="C:membrane"/>
    <property type="evidence" value="ECO:0007669"/>
    <property type="project" value="UniProtKB-SubCell"/>
</dbReference>
<feature type="domain" description="Cation/H+ exchanger transmembrane" evidence="9">
    <location>
        <begin position="13"/>
        <end position="379"/>
    </location>
</feature>
<protein>
    <submittedName>
        <fullName evidence="10">Sodium:proton antiporter</fullName>
    </submittedName>
</protein>
<keyword evidence="7 8" id="KW-0472">Membrane</keyword>
<dbReference type="PATRIC" id="fig|1337393.3.peg.777"/>
<evidence type="ECO:0000313" key="10">
    <source>
        <dbReference type="EMBL" id="EQD97376.1"/>
    </source>
</evidence>
<reference evidence="10 11" key="1">
    <citation type="journal article" date="2013" name="Genome Announc.">
        <title>Draft Genome Sequences of Helicobacter pylori Strains Isolated from Regions of Low and High Gastric Cancer Risk in Colombia.</title>
        <authorList>
            <person name="Sheh A."/>
            <person name="Piazuelo M.B."/>
            <person name="Wilson K.T."/>
            <person name="Correa P."/>
            <person name="Fox J.G."/>
        </authorList>
    </citation>
    <scope>NUCLEOTIDE SEQUENCE [LARGE SCALE GENOMIC DNA]</scope>
    <source>
        <strain evidence="10 11">PZ5056</strain>
    </source>
</reference>
<comment type="caution">
    <text evidence="10">The sequence shown here is derived from an EMBL/GenBank/DDBJ whole genome shotgun (WGS) entry which is preliminary data.</text>
</comment>
<feature type="transmembrane region" description="Helical" evidence="8">
    <location>
        <begin position="294"/>
        <end position="315"/>
    </location>
</feature>
<dbReference type="EMBL" id="ASYU01000152">
    <property type="protein sequence ID" value="EQD97376.1"/>
    <property type="molecule type" value="Genomic_DNA"/>
</dbReference>
<dbReference type="Pfam" id="PF00999">
    <property type="entry name" value="Na_H_Exchanger"/>
    <property type="match status" value="1"/>
</dbReference>
<evidence type="ECO:0000313" key="11">
    <source>
        <dbReference type="Proteomes" id="UP000015834"/>
    </source>
</evidence>